<evidence type="ECO:0000313" key="2">
    <source>
        <dbReference type="Proteomes" id="UP000326198"/>
    </source>
</evidence>
<dbReference type="EMBL" id="ML736444">
    <property type="protein sequence ID" value="KAE8371271.1"/>
    <property type="molecule type" value="Genomic_DNA"/>
</dbReference>
<accession>A0A5N7AN36</accession>
<sequence length="169" mass="19174">MDFVNRQRDLRLKRFESPTVLLATLELCNSYLTVLARGESLAQYLGANLFCNFLEEKFSALLSPNPSFSNQGIEERTKGFGWLNIIRHLDVSQLEDNGDGIYRCSIQGNIVEVSEVGYQMLKSGILQQFIEPWLIKGDIQKELEANEQTIAEASKWYAFALKGTIDTVM</sequence>
<protein>
    <submittedName>
        <fullName evidence="1">Uncharacterized protein</fullName>
    </submittedName>
</protein>
<proteinExistence type="predicted"/>
<dbReference type="Proteomes" id="UP000326198">
    <property type="component" value="Unassembled WGS sequence"/>
</dbReference>
<dbReference type="AlphaFoldDB" id="A0A5N7AN36"/>
<organism evidence="1 2">
    <name type="scientific">Aspergillus bertholletiae</name>
    <dbReference type="NCBI Taxonomy" id="1226010"/>
    <lineage>
        <taxon>Eukaryota</taxon>
        <taxon>Fungi</taxon>
        <taxon>Dikarya</taxon>
        <taxon>Ascomycota</taxon>
        <taxon>Pezizomycotina</taxon>
        <taxon>Eurotiomycetes</taxon>
        <taxon>Eurotiomycetidae</taxon>
        <taxon>Eurotiales</taxon>
        <taxon>Aspergillaceae</taxon>
        <taxon>Aspergillus</taxon>
        <taxon>Aspergillus subgen. Circumdati</taxon>
    </lineage>
</organism>
<dbReference type="OrthoDB" id="4387135at2759"/>
<evidence type="ECO:0000313" key="1">
    <source>
        <dbReference type="EMBL" id="KAE8371271.1"/>
    </source>
</evidence>
<gene>
    <name evidence="1" type="ORF">BDV26DRAFT_276445</name>
</gene>
<reference evidence="1 2" key="1">
    <citation type="submission" date="2019-04" db="EMBL/GenBank/DDBJ databases">
        <title>Friends and foes A comparative genomics studyof 23 Aspergillus species from section Flavi.</title>
        <authorList>
            <consortium name="DOE Joint Genome Institute"/>
            <person name="Kjaerbolling I."/>
            <person name="Vesth T."/>
            <person name="Frisvad J.C."/>
            <person name="Nybo J.L."/>
            <person name="Theobald S."/>
            <person name="Kildgaard S."/>
            <person name="Isbrandt T."/>
            <person name="Kuo A."/>
            <person name="Sato A."/>
            <person name="Lyhne E.K."/>
            <person name="Kogle M.E."/>
            <person name="Wiebenga A."/>
            <person name="Kun R.S."/>
            <person name="Lubbers R.J."/>
            <person name="Makela M.R."/>
            <person name="Barry K."/>
            <person name="Chovatia M."/>
            <person name="Clum A."/>
            <person name="Daum C."/>
            <person name="Haridas S."/>
            <person name="He G."/>
            <person name="LaButti K."/>
            <person name="Lipzen A."/>
            <person name="Mondo S."/>
            <person name="Riley R."/>
            <person name="Salamov A."/>
            <person name="Simmons B.A."/>
            <person name="Magnuson J.K."/>
            <person name="Henrissat B."/>
            <person name="Mortensen U.H."/>
            <person name="Larsen T.O."/>
            <person name="Devries R.P."/>
            <person name="Grigoriev I.V."/>
            <person name="Machida M."/>
            <person name="Baker S.E."/>
            <person name="Andersen M.R."/>
        </authorList>
    </citation>
    <scope>NUCLEOTIDE SEQUENCE [LARGE SCALE GENOMIC DNA]</scope>
    <source>
        <strain evidence="1 2">IBT 29228</strain>
    </source>
</reference>
<name>A0A5N7AN36_9EURO</name>
<keyword evidence="2" id="KW-1185">Reference proteome</keyword>